<protein>
    <submittedName>
        <fullName evidence="1">Uncharacterized protein</fullName>
    </submittedName>
</protein>
<sequence>MPIQLLPSAMHLFVGSDNPRNRCSAHSLLSHVASFADGSSTDSISPFGVLISSTQPDRNNPTTQFMKYIGHITALNTLETSPSISNIILNSLLLPSARALRHLDTPHSFVFVLCPLHDFPELDMNDVEQCESMKILVRQMRMEDLEDTVEGRLLTDRKGDWGGGVVSNWMVLRSMVGLIVGQTGIETDQNQHTYSYTNHLSEGEISQSRTDC</sequence>
<dbReference type="Proteomes" id="UP001281761">
    <property type="component" value="Unassembled WGS sequence"/>
</dbReference>
<dbReference type="EMBL" id="JARBJD010000045">
    <property type="protein sequence ID" value="KAK2957596.1"/>
    <property type="molecule type" value="Genomic_DNA"/>
</dbReference>
<accession>A0ABQ9Y1I4</accession>
<comment type="caution">
    <text evidence="1">The sequence shown here is derived from an EMBL/GenBank/DDBJ whole genome shotgun (WGS) entry which is preliminary data.</text>
</comment>
<proteinExistence type="predicted"/>
<keyword evidence="2" id="KW-1185">Reference proteome</keyword>
<reference evidence="1 2" key="1">
    <citation type="journal article" date="2022" name="bioRxiv">
        <title>Genomics of Preaxostyla Flagellates Illuminates Evolutionary Transitions and the Path Towards Mitochondrial Loss.</title>
        <authorList>
            <person name="Novak L.V.F."/>
            <person name="Treitli S.C."/>
            <person name="Pyrih J."/>
            <person name="Halakuc P."/>
            <person name="Pipaliya S.V."/>
            <person name="Vacek V."/>
            <person name="Brzon O."/>
            <person name="Soukal P."/>
            <person name="Eme L."/>
            <person name="Dacks J.B."/>
            <person name="Karnkowska A."/>
            <person name="Elias M."/>
            <person name="Hampl V."/>
        </authorList>
    </citation>
    <scope>NUCLEOTIDE SEQUENCE [LARGE SCALE GENOMIC DNA]</scope>
    <source>
        <strain evidence="1">NAU3</strain>
        <tissue evidence="1">Gut</tissue>
    </source>
</reference>
<evidence type="ECO:0000313" key="2">
    <source>
        <dbReference type="Proteomes" id="UP001281761"/>
    </source>
</evidence>
<gene>
    <name evidence="1" type="ORF">BLNAU_7495</name>
</gene>
<organism evidence="1 2">
    <name type="scientific">Blattamonas nauphoetae</name>
    <dbReference type="NCBI Taxonomy" id="2049346"/>
    <lineage>
        <taxon>Eukaryota</taxon>
        <taxon>Metamonada</taxon>
        <taxon>Preaxostyla</taxon>
        <taxon>Oxymonadida</taxon>
        <taxon>Blattamonas</taxon>
    </lineage>
</organism>
<evidence type="ECO:0000313" key="1">
    <source>
        <dbReference type="EMBL" id="KAK2957596.1"/>
    </source>
</evidence>
<name>A0ABQ9Y1I4_9EUKA</name>